<sequence>MPFSRSASAPPTGQDLDSILQFNLLKRIKKGSRAATGTPFCAYAEINDAISSRPRAEVEKEGKRNILNFVLSNISGKKFLPAETDILRESLGRVLFEDEIIQVLSDKFILKSTDQRSFLVWAWWMHYQGSEVEQPSESSLEPQVVTATMLGLSSVTSNQDLSEAEALLLSTPTKTTAVPTQLVPRESTPRRRYQLRPRPALPKRDPSYRYGRVFGSPRSTFSGISSLRRSPRRTIQATSYHTTASTSSSSRRIDVREQQDKGMRAWQAEEVEAFRSKHNHILDD</sequence>
<accession>A0A4S8LRZ5</accession>
<feature type="region of interest" description="Disordered" evidence="1">
    <location>
        <begin position="237"/>
        <end position="261"/>
    </location>
</feature>
<protein>
    <submittedName>
        <fullName evidence="2">Uncharacterized protein</fullName>
    </submittedName>
</protein>
<organism evidence="2 3">
    <name type="scientific">Dendrothele bispora (strain CBS 962.96)</name>
    <dbReference type="NCBI Taxonomy" id="1314807"/>
    <lineage>
        <taxon>Eukaryota</taxon>
        <taxon>Fungi</taxon>
        <taxon>Dikarya</taxon>
        <taxon>Basidiomycota</taxon>
        <taxon>Agaricomycotina</taxon>
        <taxon>Agaricomycetes</taxon>
        <taxon>Agaricomycetidae</taxon>
        <taxon>Agaricales</taxon>
        <taxon>Agaricales incertae sedis</taxon>
        <taxon>Dendrothele</taxon>
    </lineage>
</organism>
<reference evidence="2 3" key="1">
    <citation type="journal article" date="2019" name="Nat. Ecol. Evol.">
        <title>Megaphylogeny resolves global patterns of mushroom evolution.</title>
        <authorList>
            <person name="Varga T."/>
            <person name="Krizsan K."/>
            <person name="Foldi C."/>
            <person name="Dima B."/>
            <person name="Sanchez-Garcia M."/>
            <person name="Sanchez-Ramirez S."/>
            <person name="Szollosi G.J."/>
            <person name="Szarkandi J.G."/>
            <person name="Papp V."/>
            <person name="Albert L."/>
            <person name="Andreopoulos W."/>
            <person name="Angelini C."/>
            <person name="Antonin V."/>
            <person name="Barry K.W."/>
            <person name="Bougher N.L."/>
            <person name="Buchanan P."/>
            <person name="Buyck B."/>
            <person name="Bense V."/>
            <person name="Catcheside P."/>
            <person name="Chovatia M."/>
            <person name="Cooper J."/>
            <person name="Damon W."/>
            <person name="Desjardin D."/>
            <person name="Finy P."/>
            <person name="Geml J."/>
            <person name="Haridas S."/>
            <person name="Hughes K."/>
            <person name="Justo A."/>
            <person name="Karasinski D."/>
            <person name="Kautmanova I."/>
            <person name="Kiss B."/>
            <person name="Kocsube S."/>
            <person name="Kotiranta H."/>
            <person name="LaButti K.M."/>
            <person name="Lechner B.E."/>
            <person name="Liimatainen K."/>
            <person name="Lipzen A."/>
            <person name="Lukacs Z."/>
            <person name="Mihaltcheva S."/>
            <person name="Morgado L.N."/>
            <person name="Niskanen T."/>
            <person name="Noordeloos M.E."/>
            <person name="Ohm R.A."/>
            <person name="Ortiz-Santana B."/>
            <person name="Ovrebo C."/>
            <person name="Racz N."/>
            <person name="Riley R."/>
            <person name="Savchenko A."/>
            <person name="Shiryaev A."/>
            <person name="Soop K."/>
            <person name="Spirin V."/>
            <person name="Szebenyi C."/>
            <person name="Tomsovsky M."/>
            <person name="Tulloss R.E."/>
            <person name="Uehling J."/>
            <person name="Grigoriev I.V."/>
            <person name="Vagvolgyi C."/>
            <person name="Papp T."/>
            <person name="Martin F.M."/>
            <person name="Miettinen O."/>
            <person name="Hibbett D.S."/>
            <person name="Nagy L.G."/>
        </authorList>
    </citation>
    <scope>NUCLEOTIDE SEQUENCE [LARGE SCALE GENOMIC DNA]</scope>
    <source>
        <strain evidence="2 3">CBS 962.96</strain>
    </source>
</reference>
<proteinExistence type="predicted"/>
<dbReference type="AlphaFoldDB" id="A0A4S8LRZ5"/>
<feature type="compositionally biased region" description="Basic and acidic residues" evidence="1">
    <location>
        <begin position="251"/>
        <end position="261"/>
    </location>
</feature>
<keyword evidence="3" id="KW-1185">Reference proteome</keyword>
<name>A0A4S8LRZ5_DENBC</name>
<evidence type="ECO:0000313" key="3">
    <source>
        <dbReference type="Proteomes" id="UP000297245"/>
    </source>
</evidence>
<evidence type="ECO:0000256" key="1">
    <source>
        <dbReference type="SAM" id="MobiDB-lite"/>
    </source>
</evidence>
<dbReference type="EMBL" id="ML179285">
    <property type="protein sequence ID" value="THU92227.1"/>
    <property type="molecule type" value="Genomic_DNA"/>
</dbReference>
<gene>
    <name evidence="2" type="ORF">K435DRAFT_840654</name>
</gene>
<dbReference type="Proteomes" id="UP000297245">
    <property type="component" value="Unassembled WGS sequence"/>
</dbReference>
<feature type="compositionally biased region" description="Low complexity" evidence="1">
    <location>
        <begin position="238"/>
        <end position="250"/>
    </location>
</feature>
<evidence type="ECO:0000313" key="2">
    <source>
        <dbReference type="EMBL" id="THU92227.1"/>
    </source>
</evidence>